<dbReference type="Proteomes" id="UP000182517">
    <property type="component" value="Chromosome"/>
</dbReference>
<dbReference type="InterPro" id="IPR006299">
    <property type="entry name" value="FlgC"/>
</dbReference>
<keyword evidence="10" id="KW-1185">Reference proteome</keyword>
<dbReference type="Pfam" id="PF06429">
    <property type="entry name" value="Flg_bbr_C"/>
    <property type="match status" value="1"/>
</dbReference>
<comment type="subcellular location">
    <subcellularLocation>
        <location evidence="1 6">Bacterial flagellum basal body</location>
    </subcellularLocation>
</comment>
<proteinExistence type="inferred from homology"/>
<evidence type="ECO:0000256" key="4">
    <source>
        <dbReference type="ARBA" id="ARBA00023143"/>
    </source>
</evidence>
<keyword evidence="9" id="KW-0969">Cilium</keyword>
<dbReference type="Pfam" id="PF00460">
    <property type="entry name" value="Flg_bb_rod"/>
    <property type="match status" value="1"/>
</dbReference>
<dbReference type="EMBL" id="CP015519">
    <property type="protein sequence ID" value="APG27314.1"/>
    <property type="molecule type" value="Genomic_DNA"/>
</dbReference>
<dbReference type="STRING" id="1842532.A7E78_05325"/>
<feature type="domain" description="Flagellar basal body rod protein N-terminal" evidence="7">
    <location>
        <begin position="7"/>
        <end position="34"/>
    </location>
</feature>
<dbReference type="InterPro" id="IPR010930">
    <property type="entry name" value="Flg_bb/hook_C_dom"/>
</dbReference>
<evidence type="ECO:0000259" key="7">
    <source>
        <dbReference type="Pfam" id="PF00460"/>
    </source>
</evidence>
<comment type="similarity">
    <text evidence="2">Belongs to the flagella basal body rod proteins family.</text>
</comment>
<dbReference type="GO" id="GO:0030694">
    <property type="term" value="C:bacterial-type flagellum basal body, rod"/>
    <property type="evidence" value="ECO:0007669"/>
    <property type="project" value="UniProtKB-UniRule"/>
</dbReference>
<dbReference type="RefSeq" id="WP_072283278.1">
    <property type="nucleotide sequence ID" value="NZ_CP015519.1"/>
</dbReference>
<organism evidence="9 10">
    <name type="scientific">Syntrophotalea acetylenivorans</name>
    <dbReference type="NCBI Taxonomy" id="1842532"/>
    <lineage>
        <taxon>Bacteria</taxon>
        <taxon>Pseudomonadati</taxon>
        <taxon>Thermodesulfobacteriota</taxon>
        <taxon>Desulfuromonadia</taxon>
        <taxon>Desulfuromonadales</taxon>
        <taxon>Syntrophotaleaceae</taxon>
        <taxon>Syntrophotalea</taxon>
    </lineage>
</organism>
<protein>
    <recommendedName>
        <fullName evidence="3 6">Flagellar basal-body rod protein FlgC</fullName>
    </recommendedName>
</protein>
<evidence type="ECO:0000313" key="9">
    <source>
        <dbReference type="EMBL" id="APG27314.1"/>
    </source>
</evidence>
<gene>
    <name evidence="9" type="ORF">A7E78_05325</name>
</gene>
<evidence type="ECO:0000256" key="6">
    <source>
        <dbReference type="RuleBase" id="RU362062"/>
    </source>
</evidence>
<dbReference type="PANTHER" id="PTHR30435:SF2">
    <property type="entry name" value="FLAGELLAR BASAL-BODY ROD PROTEIN FLGC"/>
    <property type="match status" value="1"/>
</dbReference>
<dbReference type="PANTHER" id="PTHR30435">
    <property type="entry name" value="FLAGELLAR PROTEIN"/>
    <property type="match status" value="1"/>
</dbReference>
<dbReference type="KEGG" id="pef:A7E78_05325"/>
<evidence type="ECO:0000256" key="2">
    <source>
        <dbReference type="ARBA" id="ARBA00009677"/>
    </source>
</evidence>
<sequence>MDIFTSMQISSSALSAQRTRLNVISSNLANVGTTRTPEGGPYRKRQVVFQSSNESFAKHLDNASKQGIQGVKVAEIQVSQAPLRTVYEPGHPDADETGMVHLPNINTMEEMVDMMNATRTYEANASAIQASKRMALKALEIGR</sequence>
<dbReference type="AlphaFoldDB" id="A0A1L3GN10"/>
<dbReference type="GO" id="GO:0071978">
    <property type="term" value="P:bacterial-type flagellum-dependent swarming motility"/>
    <property type="evidence" value="ECO:0007669"/>
    <property type="project" value="TreeGrafter"/>
</dbReference>
<dbReference type="NCBIfam" id="TIGR01395">
    <property type="entry name" value="FlgC"/>
    <property type="match status" value="1"/>
</dbReference>
<feature type="domain" description="Flagellar basal-body/hook protein C-terminal" evidence="8">
    <location>
        <begin position="97"/>
        <end position="140"/>
    </location>
</feature>
<dbReference type="OrthoDB" id="9813951at2"/>
<evidence type="ECO:0000259" key="8">
    <source>
        <dbReference type="Pfam" id="PF06429"/>
    </source>
</evidence>
<evidence type="ECO:0000256" key="3">
    <source>
        <dbReference type="ARBA" id="ARBA00017941"/>
    </source>
</evidence>
<evidence type="ECO:0000256" key="1">
    <source>
        <dbReference type="ARBA" id="ARBA00004117"/>
    </source>
</evidence>
<accession>A0A1L3GN10</accession>
<dbReference type="InterPro" id="IPR001444">
    <property type="entry name" value="Flag_bb_rod_N"/>
</dbReference>
<evidence type="ECO:0000313" key="10">
    <source>
        <dbReference type="Proteomes" id="UP000182517"/>
    </source>
</evidence>
<name>A0A1L3GN10_9BACT</name>
<evidence type="ECO:0000256" key="5">
    <source>
        <dbReference type="ARBA" id="ARBA00025933"/>
    </source>
</evidence>
<comment type="subunit">
    <text evidence="5 6">The basal body constitutes a major portion of the flagellar organelle and consists of four rings (L,P,S, and M) mounted on a central rod. The rod consists of about 26 subunits of FlgG in the distal portion, and FlgB, FlgC and FlgF are thought to build up the proximal portion of the rod with about 6 subunits each.</text>
</comment>
<keyword evidence="4 6" id="KW-0975">Bacterial flagellum</keyword>
<keyword evidence="9" id="KW-0282">Flagellum</keyword>
<reference evidence="9 10" key="1">
    <citation type="journal article" date="2017" name="Genome Announc.">
        <title>Complete Genome Sequences of Two Acetylene-Fermenting Pelobacter acetylenicus Strains.</title>
        <authorList>
            <person name="Sutton J.M."/>
            <person name="Baesman S.M."/>
            <person name="Fierst J.L."/>
            <person name="Poret-Peterson A.T."/>
            <person name="Oremland R.S."/>
            <person name="Dunlap D.S."/>
            <person name="Akob D.M."/>
        </authorList>
    </citation>
    <scope>NUCLEOTIDE SEQUENCE [LARGE SCALE GENOMIC DNA]</scope>
    <source>
        <strain evidence="9 10">SFB93</strain>
    </source>
</reference>
<keyword evidence="9" id="KW-0966">Cell projection</keyword>